<protein>
    <submittedName>
        <fullName evidence="2">Uncharacterized protein</fullName>
    </submittedName>
</protein>
<organism evidence="2 3">
    <name type="scientific">Galdieria partita</name>
    <dbReference type="NCBI Taxonomy" id="83374"/>
    <lineage>
        <taxon>Eukaryota</taxon>
        <taxon>Rhodophyta</taxon>
        <taxon>Bangiophyceae</taxon>
        <taxon>Galdieriales</taxon>
        <taxon>Galdieriaceae</taxon>
        <taxon>Galdieria</taxon>
    </lineage>
</organism>
<keyword evidence="3" id="KW-1185">Reference proteome</keyword>
<comment type="caution">
    <text evidence="2">The sequence shown here is derived from an EMBL/GenBank/DDBJ whole genome shotgun (WGS) entry which is preliminary data.</text>
</comment>
<evidence type="ECO:0000313" key="2">
    <source>
        <dbReference type="EMBL" id="GJQ08762.1"/>
    </source>
</evidence>
<evidence type="ECO:0000313" key="3">
    <source>
        <dbReference type="Proteomes" id="UP001061958"/>
    </source>
</evidence>
<evidence type="ECO:0000256" key="1">
    <source>
        <dbReference type="SAM" id="MobiDB-lite"/>
    </source>
</evidence>
<feature type="compositionally biased region" description="Low complexity" evidence="1">
    <location>
        <begin position="97"/>
        <end position="106"/>
    </location>
</feature>
<name>A0A9C7PRL9_9RHOD</name>
<dbReference type="OrthoDB" id="10351728at2759"/>
<sequence length="193" mass="21703">MGSRKPRNGGLPFATSPKNLGISLPTNIERSGKRQENFFRPGEGADQKAFNNMKKESTPLAAMFGDDSVEAVEDRAVGNSVGKVVKQRKSAESSWFGEYESSSTEEGSLREVASESEASEEDFEEDFFGTSNDSEVKQKTTRQENTLKSFNLPEKPKEPKENTKDFIPPHLLVQRETQSLFERPCSRRMINWT</sequence>
<proteinExistence type="predicted"/>
<dbReference type="EMBL" id="BQMJ01000004">
    <property type="protein sequence ID" value="GJQ08762.1"/>
    <property type="molecule type" value="Genomic_DNA"/>
</dbReference>
<dbReference type="AlphaFoldDB" id="A0A9C7PRL9"/>
<dbReference type="Proteomes" id="UP001061958">
    <property type="component" value="Unassembled WGS sequence"/>
</dbReference>
<feature type="region of interest" description="Disordered" evidence="1">
    <location>
        <begin position="1"/>
        <end position="46"/>
    </location>
</feature>
<gene>
    <name evidence="2" type="ORF">GpartN1_g553.t1</name>
</gene>
<reference evidence="2" key="1">
    <citation type="journal article" date="2022" name="Proc. Natl. Acad. Sci. U.S.A.">
        <title>Life cycle and functional genomics of the unicellular red alga Galdieria for elucidating algal and plant evolution and industrial use.</title>
        <authorList>
            <person name="Hirooka S."/>
            <person name="Itabashi T."/>
            <person name="Ichinose T.M."/>
            <person name="Onuma R."/>
            <person name="Fujiwara T."/>
            <person name="Yamashita S."/>
            <person name="Jong L.W."/>
            <person name="Tomita R."/>
            <person name="Iwane A.H."/>
            <person name="Miyagishima S.Y."/>
        </authorList>
    </citation>
    <scope>NUCLEOTIDE SEQUENCE</scope>
    <source>
        <strain evidence="2">NBRC 102759</strain>
    </source>
</reference>
<reference evidence="2" key="2">
    <citation type="submission" date="2022-01" db="EMBL/GenBank/DDBJ databases">
        <authorList>
            <person name="Hirooka S."/>
            <person name="Miyagishima S.Y."/>
        </authorList>
    </citation>
    <scope>NUCLEOTIDE SEQUENCE</scope>
    <source>
        <strain evidence="2">NBRC 102759</strain>
    </source>
</reference>
<accession>A0A9C7PRL9</accession>
<feature type="region of interest" description="Disordered" evidence="1">
    <location>
        <begin position="87"/>
        <end position="170"/>
    </location>
</feature>
<feature type="compositionally biased region" description="Acidic residues" evidence="1">
    <location>
        <begin position="117"/>
        <end position="127"/>
    </location>
</feature>
<feature type="compositionally biased region" description="Basic and acidic residues" evidence="1">
    <location>
        <begin position="154"/>
        <end position="164"/>
    </location>
</feature>